<sequence>MPKTKESFFYSSQSFVQNNGNAKMDKIEIKNGKGKEITKTYQNGKLKSSKQKTLKSNDINKLRNKNEFTQVPLVLPLFGGIRTRRYKHSRSKTHKKRRS</sequence>
<dbReference type="AlphaFoldDB" id="A0A6C0D2S8"/>
<evidence type="ECO:0000313" key="1">
    <source>
        <dbReference type="EMBL" id="QHT10871.1"/>
    </source>
</evidence>
<name>A0A6C0D2S8_9ZZZZ</name>
<proteinExistence type="predicted"/>
<protein>
    <submittedName>
        <fullName evidence="1">Uncharacterized protein</fullName>
    </submittedName>
</protein>
<organism evidence="1">
    <name type="scientific">viral metagenome</name>
    <dbReference type="NCBI Taxonomy" id="1070528"/>
    <lineage>
        <taxon>unclassified sequences</taxon>
        <taxon>metagenomes</taxon>
        <taxon>organismal metagenomes</taxon>
    </lineage>
</organism>
<dbReference type="EMBL" id="MN739530">
    <property type="protein sequence ID" value="QHT10871.1"/>
    <property type="molecule type" value="Genomic_DNA"/>
</dbReference>
<accession>A0A6C0D2S8</accession>
<reference evidence="1" key="1">
    <citation type="journal article" date="2020" name="Nature">
        <title>Giant virus diversity and host interactions through global metagenomics.</title>
        <authorList>
            <person name="Schulz F."/>
            <person name="Roux S."/>
            <person name="Paez-Espino D."/>
            <person name="Jungbluth S."/>
            <person name="Walsh D.A."/>
            <person name="Denef V.J."/>
            <person name="McMahon K.D."/>
            <person name="Konstantinidis K.T."/>
            <person name="Eloe-Fadrosh E.A."/>
            <person name="Kyrpides N.C."/>
            <person name="Woyke T."/>
        </authorList>
    </citation>
    <scope>NUCLEOTIDE SEQUENCE</scope>
    <source>
        <strain evidence="1">GVMAG-M-3300023174-111</strain>
    </source>
</reference>